<dbReference type="EMBL" id="JAAGAX010000005">
    <property type="protein sequence ID" value="KAF2315737.1"/>
    <property type="molecule type" value="Genomic_DNA"/>
</dbReference>
<feature type="transmembrane region" description="Helical" evidence="1">
    <location>
        <begin position="207"/>
        <end position="230"/>
    </location>
</feature>
<protein>
    <submittedName>
        <fullName evidence="2">Uncharacterized protein</fullName>
    </submittedName>
</protein>
<keyword evidence="3" id="KW-1185">Reference proteome</keyword>
<keyword evidence="1" id="KW-0812">Transmembrane</keyword>
<proteinExistence type="predicted"/>
<dbReference type="AlphaFoldDB" id="A0A6A6MRV5"/>
<dbReference type="Proteomes" id="UP000467840">
    <property type="component" value="Chromosome 15"/>
</dbReference>
<dbReference type="Gene3D" id="1.20.1310.10">
    <property type="entry name" value="Cullin Repeats"/>
    <property type="match status" value="1"/>
</dbReference>
<evidence type="ECO:0000256" key="1">
    <source>
        <dbReference type="SAM" id="Phobius"/>
    </source>
</evidence>
<keyword evidence="1" id="KW-0472">Membrane</keyword>
<evidence type="ECO:0000313" key="2">
    <source>
        <dbReference type="EMBL" id="KAF2315737.1"/>
    </source>
</evidence>
<gene>
    <name evidence="2" type="ORF">GH714_040272</name>
</gene>
<reference evidence="2 3" key="1">
    <citation type="journal article" date="2020" name="Mol. Plant">
        <title>The Chromosome-Based Rubber Tree Genome Provides New Insights into Spurge Genome Evolution and Rubber Biosynthesis.</title>
        <authorList>
            <person name="Liu J."/>
            <person name="Shi C."/>
            <person name="Shi C.C."/>
            <person name="Li W."/>
            <person name="Zhang Q.J."/>
            <person name="Zhang Y."/>
            <person name="Li K."/>
            <person name="Lu H.F."/>
            <person name="Shi C."/>
            <person name="Zhu S.T."/>
            <person name="Xiao Z.Y."/>
            <person name="Nan H."/>
            <person name="Yue Y."/>
            <person name="Zhu X.G."/>
            <person name="Wu Y."/>
            <person name="Hong X.N."/>
            <person name="Fan G.Y."/>
            <person name="Tong Y."/>
            <person name="Zhang D."/>
            <person name="Mao C.L."/>
            <person name="Liu Y.L."/>
            <person name="Hao S.J."/>
            <person name="Liu W.Q."/>
            <person name="Lv M.Q."/>
            <person name="Zhang H.B."/>
            <person name="Liu Y."/>
            <person name="Hu-Tang G.R."/>
            <person name="Wang J.P."/>
            <person name="Wang J.H."/>
            <person name="Sun Y.H."/>
            <person name="Ni S.B."/>
            <person name="Chen W.B."/>
            <person name="Zhang X.C."/>
            <person name="Jiao Y.N."/>
            <person name="Eichler E.E."/>
            <person name="Li G.H."/>
            <person name="Liu X."/>
            <person name="Gao L.Z."/>
        </authorList>
    </citation>
    <scope>NUCLEOTIDE SEQUENCE [LARGE SCALE GENOMIC DNA]</scope>
    <source>
        <strain evidence="3">cv. GT1</strain>
        <tissue evidence="2">Leaf</tissue>
    </source>
</reference>
<name>A0A6A6MRV5_HEVBR</name>
<evidence type="ECO:0000313" key="3">
    <source>
        <dbReference type="Proteomes" id="UP000467840"/>
    </source>
</evidence>
<comment type="caution">
    <text evidence="2">The sequence shown here is derived from an EMBL/GenBank/DDBJ whole genome shotgun (WGS) entry which is preliminary data.</text>
</comment>
<organism evidence="2 3">
    <name type="scientific">Hevea brasiliensis</name>
    <name type="common">Para rubber tree</name>
    <name type="synonym">Siphonia brasiliensis</name>
    <dbReference type="NCBI Taxonomy" id="3981"/>
    <lineage>
        <taxon>Eukaryota</taxon>
        <taxon>Viridiplantae</taxon>
        <taxon>Streptophyta</taxon>
        <taxon>Embryophyta</taxon>
        <taxon>Tracheophyta</taxon>
        <taxon>Spermatophyta</taxon>
        <taxon>Magnoliopsida</taxon>
        <taxon>eudicotyledons</taxon>
        <taxon>Gunneridae</taxon>
        <taxon>Pentapetalae</taxon>
        <taxon>rosids</taxon>
        <taxon>fabids</taxon>
        <taxon>Malpighiales</taxon>
        <taxon>Euphorbiaceae</taxon>
        <taxon>Crotonoideae</taxon>
        <taxon>Micrandreae</taxon>
        <taxon>Hevea</taxon>
    </lineage>
</organism>
<accession>A0A6A6MRV5</accession>
<sequence>MDYVPFSVTKNLSELNDRRCKGLCLWCDEQFTSSHNCDKASFMVSIINDILDEEGDDENKEELREIQENVSAIEDTVQQDWPSTVVNGNVQQEYPPILQPLECSKWDKEDQESENSTFSLLQISLSDDQNFLQMEDHATMPVLFVGLIRGAHEGQELENGFSSHSCAVDSSFHLLKNVLDSFVGIEMDAMDRYEQHFEVYMLQDTGLYYFLAFFFANLFSSCNSSVFSFLSRSILF</sequence>
<keyword evidence="1" id="KW-1133">Transmembrane helix</keyword>